<evidence type="ECO:0000256" key="1">
    <source>
        <dbReference type="ARBA" id="ARBA00012156"/>
    </source>
</evidence>
<gene>
    <name evidence="8" type="ORF">POCULU_LOCUS6949</name>
</gene>
<protein>
    <recommendedName>
        <fullName evidence="1">N(6)-L-threonylcarbamoyladenine synthase</fullName>
        <ecNumber evidence="1">2.3.1.234</ecNumber>
    </recommendedName>
</protein>
<dbReference type="EC" id="2.3.1.234" evidence="1"/>
<dbReference type="Proteomes" id="UP000789572">
    <property type="component" value="Unassembled WGS sequence"/>
</dbReference>
<feature type="domain" description="Gcp-like" evidence="7">
    <location>
        <begin position="12"/>
        <end position="225"/>
    </location>
</feature>
<dbReference type="GO" id="GO:0072670">
    <property type="term" value="P:mitochondrial tRNA threonylcarbamoyladenosine modification"/>
    <property type="evidence" value="ECO:0007669"/>
    <property type="project" value="TreeGrafter"/>
</dbReference>
<keyword evidence="5" id="KW-0012">Acyltransferase</keyword>
<dbReference type="InterPro" id="IPR043129">
    <property type="entry name" value="ATPase_NBD"/>
</dbReference>
<keyword evidence="3" id="KW-0819">tRNA processing</keyword>
<dbReference type="SUPFAM" id="SSF53067">
    <property type="entry name" value="Actin-like ATPase domain"/>
    <property type="match status" value="1"/>
</dbReference>
<comment type="catalytic activity">
    <reaction evidence="6">
        <text>L-threonylcarbamoyladenylate + adenosine(37) in tRNA = N(6)-L-threonylcarbamoyladenosine(37) in tRNA + AMP + H(+)</text>
        <dbReference type="Rhea" id="RHEA:37059"/>
        <dbReference type="Rhea" id="RHEA-COMP:10162"/>
        <dbReference type="Rhea" id="RHEA-COMP:10163"/>
        <dbReference type="ChEBI" id="CHEBI:15378"/>
        <dbReference type="ChEBI" id="CHEBI:73682"/>
        <dbReference type="ChEBI" id="CHEBI:74411"/>
        <dbReference type="ChEBI" id="CHEBI:74418"/>
        <dbReference type="ChEBI" id="CHEBI:456215"/>
        <dbReference type="EC" id="2.3.1.234"/>
    </reaction>
</comment>
<evidence type="ECO:0000256" key="3">
    <source>
        <dbReference type="ARBA" id="ARBA00022694"/>
    </source>
</evidence>
<dbReference type="Gene3D" id="3.30.420.40">
    <property type="match status" value="2"/>
</dbReference>
<dbReference type="PRINTS" id="PR00789">
    <property type="entry name" value="OSIALOPTASE"/>
</dbReference>
<dbReference type="AlphaFoldDB" id="A0A9N9C4J7"/>
<comment type="caution">
    <text evidence="8">The sequence shown here is derived from an EMBL/GenBank/DDBJ whole genome shotgun (WGS) entry which is preliminary data.</text>
</comment>
<evidence type="ECO:0000259" key="7">
    <source>
        <dbReference type="Pfam" id="PF00814"/>
    </source>
</evidence>
<sequence>MRRSGKAGVDVLRDVDIIAVTRGQGLGHCLGVGVDAAESLACEANNWSSSYGSSRSNSASLETTSLLSLSDSINSGDHTLILLTRHVNAHTILSTTVDDSIGEAFDKVTRLLNIPWLSGRSGGPGAALERYASLGNVSKYSFPIPMTKDKSQLQNSNMSFSGLKAAVKYLIEEEKLDVKNEDVWQLRFNMPLGGVARNGFVGGKENNNGEEEFSFGVDNGAMIAWAGINAV</sequence>
<evidence type="ECO:0000256" key="6">
    <source>
        <dbReference type="ARBA" id="ARBA00048117"/>
    </source>
</evidence>
<keyword evidence="2" id="KW-0808">Transferase</keyword>
<name>A0A9N9C4J7_9GLOM</name>
<reference evidence="8" key="1">
    <citation type="submission" date="2021-06" db="EMBL/GenBank/DDBJ databases">
        <authorList>
            <person name="Kallberg Y."/>
            <person name="Tangrot J."/>
            <person name="Rosling A."/>
        </authorList>
    </citation>
    <scope>NUCLEOTIDE SEQUENCE</scope>
    <source>
        <strain evidence="8">IA702</strain>
    </source>
</reference>
<dbReference type="GO" id="GO:0061711">
    <property type="term" value="F:tRNA N(6)-L-threonylcarbamoyladenine synthase activity"/>
    <property type="evidence" value="ECO:0007669"/>
    <property type="project" value="UniProtKB-EC"/>
</dbReference>
<dbReference type="Pfam" id="PF00814">
    <property type="entry name" value="TsaD"/>
    <property type="match status" value="1"/>
</dbReference>
<dbReference type="InterPro" id="IPR017861">
    <property type="entry name" value="KAE1/TsaD"/>
</dbReference>
<dbReference type="GO" id="GO:0046872">
    <property type="term" value="F:metal ion binding"/>
    <property type="evidence" value="ECO:0007669"/>
    <property type="project" value="UniProtKB-KW"/>
</dbReference>
<dbReference type="EMBL" id="CAJVPJ010001418">
    <property type="protein sequence ID" value="CAG8590487.1"/>
    <property type="molecule type" value="Genomic_DNA"/>
</dbReference>
<organism evidence="8 9">
    <name type="scientific">Paraglomus occultum</name>
    <dbReference type="NCBI Taxonomy" id="144539"/>
    <lineage>
        <taxon>Eukaryota</taxon>
        <taxon>Fungi</taxon>
        <taxon>Fungi incertae sedis</taxon>
        <taxon>Mucoromycota</taxon>
        <taxon>Glomeromycotina</taxon>
        <taxon>Glomeromycetes</taxon>
        <taxon>Paraglomerales</taxon>
        <taxon>Paraglomeraceae</taxon>
        <taxon>Paraglomus</taxon>
    </lineage>
</organism>
<dbReference type="PANTHER" id="PTHR11735:SF6">
    <property type="entry name" value="TRNA N6-ADENOSINE THREONYLCARBAMOYLTRANSFERASE, MITOCHONDRIAL"/>
    <property type="match status" value="1"/>
</dbReference>
<evidence type="ECO:0000313" key="8">
    <source>
        <dbReference type="EMBL" id="CAG8590487.1"/>
    </source>
</evidence>
<keyword evidence="9" id="KW-1185">Reference proteome</keyword>
<accession>A0A9N9C4J7</accession>
<dbReference type="InterPro" id="IPR000905">
    <property type="entry name" value="Gcp-like_dom"/>
</dbReference>
<proteinExistence type="predicted"/>
<dbReference type="PANTHER" id="PTHR11735">
    <property type="entry name" value="TRNA N6-ADENOSINE THREONYLCARBAMOYLTRANSFERASE"/>
    <property type="match status" value="1"/>
</dbReference>
<evidence type="ECO:0000256" key="5">
    <source>
        <dbReference type="ARBA" id="ARBA00023315"/>
    </source>
</evidence>
<keyword evidence="4" id="KW-0479">Metal-binding</keyword>
<evidence type="ECO:0000256" key="2">
    <source>
        <dbReference type="ARBA" id="ARBA00022679"/>
    </source>
</evidence>
<evidence type="ECO:0000256" key="4">
    <source>
        <dbReference type="ARBA" id="ARBA00022723"/>
    </source>
</evidence>
<dbReference type="OrthoDB" id="10259622at2759"/>
<dbReference type="GO" id="GO:0005739">
    <property type="term" value="C:mitochondrion"/>
    <property type="evidence" value="ECO:0007669"/>
    <property type="project" value="TreeGrafter"/>
</dbReference>
<evidence type="ECO:0000313" key="9">
    <source>
        <dbReference type="Proteomes" id="UP000789572"/>
    </source>
</evidence>